<reference evidence="10 11" key="1">
    <citation type="submission" date="2018-11" db="EMBL/GenBank/DDBJ databases">
        <authorList>
            <consortium name="Pathogen Informatics"/>
        </authorList>
    </citation>
    <scope>NUCLEOTIDE SEQUENCE [LARGE SCALE GENOMIC DNA]</scope>
</reference>
<dbReference type="AlphaFoldDB" id="A0A3P7M3L0"/>
<sequence>MPFGIPKVEHNEKGPIFTAIAQSWSVLQNEMVFVSMLTNLMHSLQAFATRRQMRLTEETQMAFLHPGEVIYDSDRAANVGKAEPSPGAEHMWIYPKLKDRIRIDLQGFCAWSIVRYRGLLVPCTPSIGILRWRGKYYGFSSTQAAEEFEHAVEKYVKPFCVICCCL</sequence>
<evidence type="ECO:0000256" key="1">
    <source>
        <dbReference type="ARBA" id="ARBA00004430"/>
    </source>
</evidence>
<evidence type="ECO:0000256" key="2">
    <source>
        <dbReference type="ARBA" id="ARBA00010500"/>
    </source>
</evidence>
<keyword evidence="5" id="KW-0970">Cilium biogenesis/degradation</keyword>
<dbReference type="GO" id="GO:0003356">
    <property type="term" value="P:regulation of cilium beat frequency"/>
    <property type="evidence" value="ECO:0007669"/>
    <property type="project" value="TreeGrafter"/>
</dbReference>
<protein>
    <recommendedName>
        <fullName evidence="3">Cilia- and flagella-associated protein 206</fullName>
    </recommendedName>
</protein>
<comment type="similarity">
    <text evidence="2">Belongs to the CFAP206 family.</text>
</comment>
<name>A0A3P7M3L0_DIBLA</name>
<accession>A0A3P7M3L0</accession>
<evidence type="ECO:0000256" key="4">
    <source>
        <dbReference type="ARBA" id="ARBA00022490"/>
    </source>
</evidence>
<gene>
    <name evidence="10" type="ORF">DILT_LOCUS8712</name>
</gene>
<evidence type="ECO:0000313" key="11">
    <source>
        <dbReference type="Proteomes" id="UP000281553"/>
    </source>
</evidence>
<organism evidence="10 11">
    <name type="scientific">Dibothriocephalus latus</name>
    <name type="common">Fish tapeworm</name>
    <name type="synonym">Diphyllobothrium latum</name>
    <dbReference type="NCBI Taxonomy" id="60516"/>
    <lineage>
        <taxon>Eukaryota</taxon>
        <taxon>Metazoa</taxon>
        <taxon>Spiralia</taxon>
        <taxon>Lophotrochozoa</taxon>
        <taxon>Platyhelminthes</taxon>
        <taxon>Cestoda</taxon>
        <taxon>Eucestoda</taxon>
        <taxon>Diphyllobothriidea</taxon>
        <taxon>Diphyllobothriidae</taxon>
        <taxon>Dibothriocephalus</taxon>
    </lineage>
</organism>
<keyword evidence="6" id="KW-0969">Cilium</keyword>
<dbReference type="PANTHER" id="PTHR21442">
    <property type="entry name" value="CILIA- AND FLAGELLA-ASSOCIATED PROTEIN 206"/>
    <property type="match status" value="1"/>
</dbReference>
<keyword evidence="7" id="KW-0206">Cytoskeleton</keyword>
<dbReference type="GO" id="GO:0036064">
    <property type="term" value="C:ciliary basal body"/>
    <property type="evidence" value="ECO:0007669"/>
    <property type="project" value="TreeGrafter"/>
</dbReference>
<evidence type="ECO:0000256" key="8">
    <source>
        <dbReference type="ARBA" id="ARBA00023273"/>
    </source>
</evidence>
<keyword evidence="8" id="KW-0966">Cell projection</keyword>
<dbReference type="InterPro" id="IPR021897">
    <property type="entry name" value="FAP206"/>
</dbReference>
<proteinExistence type="inferred from homology"/>
<dbReference type="Proteomes" id="UP000281553">
    <property type="component" value="Unassembled WGS sequence"/>
</dbReference>
<dbReference type="PANTHER" id="PTHR21442:SF0">
    <property type="entry name" value="CILIA- AND FLAGELLA-ASSOCIATED PROTEIN 206"/>
    <property type="match status" value="1"/>
</dbReference>
<keyword evidence="11" id="KW-1185">Reference proteome</keyword>
<keyword evidence="4" id="KW-0963">Cytoplasm</keyword>
<dbReference type="EMBL" id="UYRU01054996">
    <property type="protein sequence ID" value="VDN12881.1"/>
    <property type="molecule type" value="Genomic_DNA"/>
</dbReference>
<evidence type="ECO:0000313" key="10">
    <source>
        <dbReference type="EMBL" id="VDN12881.1"/>
    </source>
</evidence>
<dbReference type="Pfam" id="PF12018">
    <property type="entry name" value="FAP206"/>
    <property type="match status" value="1"/>
</dbReference>
<dbReference type="GO" id="GO:0005930">
    <property type="term" value="C:axoneme"/>
    <property type="evidence" value="ECO:0007669"/>
    <property type="project" value="UniProtKB-SubCell"/>
</dbReference>
<comment type="subcellular location">
    <subcellularLocation>
        <location evidence="1">Cytoplasm</location>
        <location evidence="1">Cytoskeleton</location>
        <location evidence="1">Cilium axoneme</location>
    </subcellularLocation>
</comment>
<evidence type="ECO:0000256" key="3">
    <source>
        <dbReference type="ARBA" id="ARBA00021602"/>
    </source>
</evidence>
<evidence type="ECO:0000256" key="7">
    <source>
        <dbReference type="ARBA" id="ARBA00023212"/>
    </source>
</evidence>
<evidence type="ECO:0000256" key="9">
    <source>
        <dbReference type="ARBA" id="ARBA00045321"/>
    </source>
</evidence>
<dbReference type="GO" id="GO:0030030">
    <property type="term" value="P:cell projection organization"/>
    <property type="evidence" value="ECO:0007669"/>
    <property type="project" value="UniProtKB-KW"/>
</dbReference>
<comment type="function">
    <text evidence="9">Essential for sperm motility and is involved in the regulation of the beating frequency of motile cilia on the epithelial cells of the respiratory tract. Required for the establishment of radial spokes in sperm flagella.</text>
</comment>
<dbReference type="OrthoDB" id="10251073at2759"/>
<evidence type="ECO:0000256" key="6">
    <source>
        <dbReference type="ARBA" id="ARBA00023069"/>
    </source>
</evidence>
<evidence type="ECO:0000256" key="5">
    <source>
        <dbReference type="ARBA" id="ARBA00022794"/>
    </source>
</evidence>